<evidence type="ECO:0000313" key="1">
    <source>
        <dbReference type="EMBL" id="AGJ63640.1"/>
    </source>
</evidence>
<accession>M9UHD2</accession>
<protein>
    <submittedName>
        <fullName evidence="1">Uncharacterized protein</fullName>
    </submittedName>
</protein>
<dbReference type="Proteomes" id="UP000013006">
    <property type="component" value="Chromosome"/>
</dbReference>
<name>M9UHD2_SACIS</name>
<dbReference type="HOGENOM" id="CLU_2476183_0_0_2"/>
<organism>
    <name type="scientific">Saccharolobus islandicus LAL14/1</name>
    <dbReference type="NCBI Taxonomy" id="1241935"/>
    <lineage>
        <taxon>Archaea</taxon>
        <taxon>Thermoproteota</taxon>
        <taxon>Thermoprotei</taxon>
        <taxon>Sulfolobales</taxon>
        <taxon>Sulfolobaceae</taxon>
        <taxon>Saccharolobus</taxon>
    </lineage>
</organism>
<dbReference type="EMBL" id="CP003928">
    <property type="protein sequence ID" value="AGJ63640.1"/>
    <property type="molecule type" value="Genomic_DNA"/>
</dbReference>
<dbReference type="KEGG" id="sic:SiL_2202"/>
<gene>
    <name evidence="1" type="ORF">SiL_2202</name>
</gene>
<dbReference type="AlphaFoldDB" id="M9UHD2"/>
<sequence length="87" mass="10628">MLRWERYKLYAQYNLKILNLRKFLRQYTSKSLPFSQIDKDLLINSELHSLEIERIREPITYEVFLTVKRIYLALRYLASLYGKHSSQ</sequence>
<proteinExistence type="predicted"/>
<evidence type="ECO:0000313" key="2">
    <source>
        <dbReference type="Proteomes" id="UP000013006"/>
    </source>
</evidence>
<reference evidence="1 2" key="1">
    <citation type="journal article" date="2013" name="Open Biol.">
        <title>Genomics and genetics of Sulfolobus islandicus LAL14/1, a model hyperthermophilic archaeon.</title>
        <authorList>
            <person name="Jaubert C."/>
            <person name="Danioux C."/>
            <person name="Oberto J."/>
            <person name="Cortez D."/>
            <person name="Bize A."/>
            <person name="Krupovic M."/>
            <person name="She Q."/>
            <person name="Forterre P."/>
            <person name="Prangishvili D."/>
            <person name="Sezonov G."/>
        </authorList>
    </citation>
    <scope>NUCLEOTIDE SEQUENCE [LARGE SCALE GENOMIC DNA]</scope>
    <source>
        <strain evidence="1">LAL14/1</strain>
    </source>
</reference>